<dbReference type="PANTHER" id="PTHR42791">
    <property type="entry name" value="GNAT FAMILY ACETYLTRANSFERASE"/>
    <property type="match status" value="1"/>
</dbReference>
<dbReference type="InterPro" id="IPR016181">
    <property type="entry name" value="Acyl_CoA_acyltransferase"/>
</dbReference>
<dbReference type="Proteomes" id="UP001303373">
    <property type="component" value="Chromosome 2"/>
</dbReference>
<dbReference type="AlphaFoldDB" id="A0AAQ3M4G3"/>
<dbReference type="PROSITE" id="PS51186">
    <property type="entry name" value="GNAT"/>
    <property type="match status" value="1"/>
</dbReference>
<sequence>MSIKVLEAEQADFPRIFEICSLAFAHNEPFFDILYPEHWLESGRRNGIERMRQASREDKHTHFLKAVDESTGEIVGMAKWNVYDNEMPDLDKKKPLGDYWATAEDKAFAADIIQNFLVTRHGAIKASKGNLLSLDILTIHPDHQRRGVGGALVKWGTDIADKLNVETIVESSRFGKGLYLKNGFVFQRDCVLVASEKWNGIREAPKCGFAWLIRPKKDASK</sequence>
<reference evidence="2 3" key="1">
    <citation type="submission" date="2023-11" db="EMBL/GenBank/DDBJ databases">
        <title>An acidophilic fungus is an integral part of prey digestion in a carnivorous sundew plant.</title>
        <authorList>
            <person name="Tsai I.J."/>
        </authorList>
    </citation>
    <scope>NUCLEOTIDE SEQUENCE [LARGE SCALE GENOMIC DNA]</scope>
    <source>
        <strain evidence="2">169a</strain>
    </source>
</reference>
<evidence type="ECO:0000259" key="1">
    <source>
        <dbReference type="PROSITE" id="PS51186"/>
    </source>
</evidence>
<feature type="domain" description="N-acetyltransferase" evidence="1">
    <location>
        <begin position="3"/>
        <end position="218"/>
    </location>
</feature>
<accession>A0AAQ3M4G3</accession>
<proteinExistence type="predicted"/>
<dbReference type="Gene3D" id="3.40.630.30">
    <property type="match status" value="1"/>
</dbReference>
<evidence type="ECO:0000313" key="2">
    <source>
        <dbReference type="EMBL" id="WPG98306.1"/>
    </source>
</evidence>
<dbReference type="GO" id="GO:0016747">
    <property type="term" value="F:acyltransferase activity, transferring groups other than amino-acyl groups"/>
    <property type="evidence" value="ECO:0007669"/>
    <property type="project" value="InterPro"/>
</dbReference>
<dbReference type="InterPro" id="IPR052523">
    <property type="entry name" value="Trichothecene_AcTrans"/>
</dbReference>
<gene>
    <name evidence="2" type="ORF">R9X50_00109400</name>
</gene>
<keyword evidence="3" id="KW-1185">Reference proteome</keyword>
<organism evidence="2 3">
    <name type="scientific">Acrodontium crateriforme</name>
    <dbReference type="NCBI Taxonomy" id="150365"/>
    <lineage>
        <taxon>Eukaryota</taxon>
        <taxon>Fungi</taxon>
        <taxon>Dikarya</taxon>
        <taxon>Ascomycota</taxon>
        <taxon>Pezizomycotina</taxon>
        <taxon>Dothideomycetes</taxon>
        <taxon>Dothideomycetidae</taxon>
        <taxon>Mycosphaerellales</taxon>
        <taxon>Teratosphaeriaceae</taxon>
        <taxon>Acrodontium</taxon>
    </lineage>
</organism>
<dbReference type="InterPro" id="IPR000182">
    <property type="entry name" value="GNAT_dom"/>
</dbReference>
<evidence type="ECO:0000313" key="3">
    <source>
        <dbReference type="Proteomes" id="UP001303373"/>
    </source>
</evidence>
<dbReference type="PANTHER" id="PTHR42791:SF14">
    <property type="entry name" value="N-ACETYLTRANSFERASE DOMAIN-CONTAINING PROTEIN"/>
    <property type="match status" value="1"/>
</dbReference>
<dbReference type="CDD" id="cd04301">
    <property type="entry name" value="NAT_SF"/>
    <property type="match status" value="1"/>
</dbReference>
<protein>
    <recommendedName>
        <fullName evidence="1">N-acetyltransferase domain-containing protein</fullName>
    </recommendedName>
</protein>
<name>A0AAQ3M4G3_9PEZI</name>
<dbReference type="Pfam" id="PF00583">
    <property type="entry name" value="Acetyltransf_1"/>
    <property type="match status" value="1"/>
</dbReference>
<dbReference type="SUPFAM" id="SSF55729">
    <property type="entry name" value="Acyl-CoA N-acyltransferases (Nat)"/>
    <property type="match status" value="1"/>
</dbReference>
<dbReference type="EMBL" id="CP138581">
    <property type="protein sequence ID" value="WPG98306.1"/>
    <property type="molecule type" value="Genomic_DNA"/>
</dbReference>